<dbReference type="GO" id="GO:0005886">
    <property type="term" value="C:plasma membrane"/>
    <property type="evidence" value="ECO:0007669"/>
    <property type="project" value="UniProtKB-SubCell"/>
</dbReference>
<dbReference type="Pfam" id="PF25390">
    <property type="entry name" value="WD40_RLD"/>
    <property type="match status" value="1"/>
</dbReference>
<feature type="repeat" description="RCC1" evidence="8">
    <location>
        <begin position="478"/>
        <end position="530"/>
    </location>
</feature>
<dbReference type="SUPFAM" id="SSF50985">
    <property type="entry name" value="RCC1/BLIP-II"/>
    <property type="match status" value="1"/>
</dbReference>
<evidence type="ECO:0000313" key="12">
    <source>
        <dbReference type="Proteomes" id="UP000825729"/>
    </source>
</evidence>
<dbReference type="EMBL" id="JAINDJ010000004">
    <property type="protein sequence ID" value="KAG9449159.1"/>
    <property type="molecule type" value="Genomic_DNA"/>
</dbReference>
<dbReference type="InterPro" id="IPR000408">
    <property type="entry name" value="Reg_chr_condens"/>
</dbReference>
<feature type="domain" description="RCC1-like" evidence="10">
    <location>
        <begin position="311"/>
        <end position="621"/>
    </location>
</feature>
<dbReference type="InterPro" id="IPR058923">
    <property type="entry name" value="RCC1-like_dom"/>
</dbReference>
<feature type="repeat" description="RCC1" evidence="8">
    <location>
        <begin position="531"/>
        <end position="593"/>
    </location>
</feature>
<dbReference type="InterPro" id="IPR006459">
    <property type="entry name" value="CASP/CASPL"/>
</dbReference>
<dbReference type="NCBIfam" id="TIGR01569">
    <property type="entry name" value="A_tha_TIGR01569"/>
    <property type="match status" value="1"/>
</dbReference>
<evidence type="ECO:0000313" key="11">
    <source>
        <dbReference type="EMBL" id="KAG9449159.1"/>
    </source>
</evidence>
<dbReference type="PROSITE" id="PS00626">
    <property type="entry name" value="RCC1_2"/>
    <property type="match status" value="1"/>
</dbReference>
<keyword evidence="7" id="KW-0472">Membrane</keyword>
<evidence type="ECO:0000256" key="8">
    <source>
        <dbReference type="PROSITE-ProRule" id="PRU00235"/>
    </source>
</evidence>
<keyword evidence="6" id="KW-1133">Transmembrane helix</keyword>
<dbReference type="PANTHER" id="PTHR22870">
    <property type="entry name" value="REGULATOR OF CHROMOSOME CONDENSATION"/>
    <property type="match status" value="1"/>
</dbReference>
<evidence type="ECO:0000256" key="4">
    <source>
        <dbReference type="ARBA" id="ARBA00022692"/>
    </source>
</evidence>
<keyword evidence="5" id="KW-0677">Repeat</keyword>
<keyword evidence="4" id="KW-0812">Transmembrane</keyword>
<dbReference type="InterPro" id="IPR009091">
    <property type="entry name" value="RCC1/BLIP-II"/>
</dbReference>
<evidence type="ECO:0000256" key="5">
    <source>
        <dbReference type="ARBA" id="ARBA00022737"/>
    </source>
</evidence>
<dbReference type="Pfam" id="PF04535">
    <property type="entry name" value="CASP_dom"/>
    <property type="match status" value="1"/>
</dbReference>
<comment type="similarity">
    <text evidence="2">Belongs to the Casparian strip membrane proteins (CASP) family.</text>
</comment>
<dbReference type="Proteomes" id="UP000825729">
    <property type="component" value="Unassembled WGS sequence"/>
</dbReference>
<evidence type="ECO:0000259" key="9">
    <source>
        <dbReference type="Pfam" id="PF04535"/>
    </source>
</evidence>
<evidence type="ECO:0000256" key="7">
    <source>
        <dbReference type="ARBA" id="ARBA00023136"/>
    </source>
</evidence>
<dbReference type="AlphaFoldDB" id="A0AAV7EKB4"/>
<evidence type="ECO:0000256" key="2">
    <source>
        <dbReference type="ARBA" id="ARBA00007651"/>
    </source>
</evidence>
<sequence>MTTDSCLKPTPEVAIQMTEAAKVAAADANTMSGPLVAVSGGMDRWRTSICGMPGSTLHILLRVVCFLSSVAALSFMVTAEQSATLSIYGFNLPVYAKWTYADSFEYLVGISAAVAAYSLLQMLLTLRKLLEKSPVIPSRYHCWLIFSGDQAFAYTMMSAASAASGVTNLNRTGIRHSSLPNFSGWKPTICTIQAMAHIKQLESLPERLTIWFLQGTARCFRGVEGALVGLGRGKNPTSCFRRRSSLILDRKGRFWERIMKDMGLGLLGLLRELIIVWRWKTMAQFGHGAIIYLGVLEENSSYPCFVKQFLELGSPKTLTNESNSGTKGPLKVCSVKAGGMMSFAIDNQGSLWMWGSCPPQKNSEDGTFSLVSSSIPQPVWDFHGHAVVKVACGTEHVMALVSAGETYSGGGDLLCYAWGNNHHGQLGVGDTKVRFHPEILEAFGPESPWLVYEIACGAHHTAVLTQNKDALESEREEFRCWTFGLGENGQLGHGTTNSLCSPKPVVELPSDVLLVSVDCGLFHTCVVADAGGVWSWGMERGLGLCPDARYSGADSGDALLPLRISSDEFHVSNFPGPVQVACGAAHTVLVTENGYKVWAWGRGWSGVLGRGTLVDSFTPCVAMWPPLVKDFDDERGRKVSGDHTGEGKVESERVVEMERKLSLAMEEMQLVQSKLTLIERYASVLHTSIFGKPFDERELPSTLRNWGMFNVEREWENMIESADVGKLTRMAAFYRHMLAEVKDKLMKKRLEEMVKDSLRSLSSQNQGFGGHGASSK</sequence>
<feature type="repeat" description="RCC1" evidence="8">
    <location>
        <begin position="349"/>
        <end position="403"/>
    </location>
</feature>
<evidence type="ECO:0000259" key="10">
    <source>
        <dbReference type="Pfam" id="PF25390"/>
    </source>
</evidence>
<keyword evidence="12" id="KW-1185">Reference proteome</keyword>
<name>A0AAV7EKB4_ARIFI</name>
<dbReference type="InterPro" id="IPR006702">
    <property type="entry name" value="CASP_dom"/>
</dbReference>
<reference evidence="11 12" key="1">
    <citation type="submission" date="2021-07" db="EMBL/GenBank/DDBJ databases">
        <title>The Aristolochia fimbriata genome: insights into angiosperm evolution, floral development and chemical biosynthesis.</title>
        <authorList>
            <person name="Jiao Y."/>
        </authorList>
    </citation>
    <scope>NUCLEOTIDE SEQUENCE [LARGE SCALE GENOMIC DNA]</scope>
    <source>
        <strain evidence="11">IBCAS-2021</strain>
        <tissue evidence="11">Leaf</tissue>
    </source>
</reference>
<feature type="repeat" description="RCC1" evidence="8">
    <location>
        <begin position="413"/>
        <end position="467"/>
    </location>
</feature>
<evidence type="ECO:0000256" key="6">
    <source>
        <dbReference type="ARBA" id="ARBA00022989"/>
    </source>
</evidence>
<evidence type="ECO:0000256" key="1">
    <source>
        <dbReference type="ARBA" id="ARBA00004651"/>
    </source>
</evidence>
<keyword evidence="3" id="KW-1003">Cell membrane</keyword>
<evidence type="ECO:0000256" key="3">
    <source>
        <dbReference type="ARBA" id="ARBA00022475"/>
    </source>
</evidence>
<dbReference type="PROSITE" id="PS50012">
    <property type="entry name" value="RCC1_3"/>
    <property type="match status" value="4"/>
</dbReference>
<dbReference type="InterPro" id="IPR051210">
    <property type="entry name" value="Ub_ligase/GEF_domain"/>
</dbReference>
<comment type="caution">
    <text evidence="11">The sequence shown here is derived from an EMBL/GenBank/DDBJ whole genome shotgun (WGS) entry which is preliminary data.</text>
</comment>
<comment type="subcellular location">
    <subcellularLocation>
        <location evidence="1">Cell membrane</location>
        <topology evidence="1">Multi-pass membrane protein</topology>
    </subcellularLocation>
</comment>
<feature type="domain" description="Casparian strip membrane protein" evidence="9">
    <location>
        <begin position="52"/>
        <end position="190"/>
    </location>
</feature>
<protein>
    <recommendedName>
        <fullName evidence="13">Ultraviolet-B receptor UVR8</fullName>
    </recommendedName>
</protein>
<organism evidence="11 12">
    <name type="scientific">Aristolochia fimbriata</name>
    <name type="common">White veined hardy Dutchman's pipe vine</name>
    <dbReference type="NCBI Taxonomy" id="158543"/>
    <lineage>
        <taxon>Eukaryota</taxon>
        <taxon>Viridiplantae</taxon>
        <taxon>Streptophyta</taxon>
        <taxon>Embryophyta</taxon>
        <taxon>Tracheophyta</taxon>
        <taxon>Spermatophyta</taxon>
        <taxon>Magnoliopsida</taxon>
        <taxon>Magnoliidae</taxon>
        <taxon>Piperales</taxon>
        <taxon>Aristolochiaceae</taxon>
        <taxon>Aristolochia</taxon>
    </lineage>
</organism>
<dbReference type="Gene3D" id="2.130.10.30">
    <property type="entry name" value="Regulator of chromosome condensation 1/beta-lactamase-inhibitor protein II"/>
    <property type="match status" value="1"/>
</dbReference>
<proteinExistence type="inferred from homology"/>
<accession>A0AAV7EKB4</accession>
<evidence type="ECO:0008006" key="13">
    <source>
        <dbReference type="Google" id="ProtNLM"/>
    </source>
</evidence>
<gene>
    <name evidence="11" type="ORF">H6P81_009124</name>
</gene>
<dbReference type="PANTHER" id="PTHR22870:SF155">
    <property type="entry name" value="E3 UBIQUITIN-PROTEIN LIGASE HERC1-RELATED"/>
    <property type="match status" value="1"/>
</dbReference>